<dbReference type="Proteomes" id="UP001626603">
    <property type="component" value="Chromosome"/>
</dbReference>
<gene>
    <name evidence="3" type="ORF">R6Y95_03280</name>
    <name evidence="2" type="ORF">R6Y95_07935</name>
</gene>
<evidence type="ECO:0000313" key="2">
    <source>
        <dbReference type="EMBL" id="WOX55390.1"/>
    </source>
</evidence>
<dbReference type="NCBIfam" id="TIGR02385">
    <property type="entry name" value="RelE_StbE"/>
    <property type="match status" value="1"/>
</dbReference>
<dbReference type="EMBL" id="CP137641">
    <property type="protein sequence ID" value="WOX55390.1"/>
    <property type="molecule type" value="Genomic_DNA"/>
</dbReference>
<dbReference type="SUPFAM" id="SSF143011">
    <property type="entry name" value="RelE-like"/>
    <property type="match status" value="1"/>
</dbReference>
<evidence type="ECO:0000256" key="1">
    <source>
        <dbReference type="ARBA" id="ARBA00022649"/>
    </source>
</evidence>
<name>A0ABD8A769_9EURY</name>
<keyword evidence="4" id="KW-1185">Reference proteome</keyword>
<organism evidence="2 4">
    <name type="scientific">Methanoculleus palmolei</name>
    <dbReference type="NCBI Taxonomy" id="72612"/>
    <lineage>
        <taxon>Archaea</taxon>
        <taxon>Methanobacteriati</taxon>
        <taxon>Methanobacteriota</taxon>
        <taxon>Stenosarchaea group</taxon>
        <taxon>Methanomicrobia</taxon>
        <taxon>Methanomicrobiales</taxon>
        <taxon>Methanomicrobiaceae</taxon>
        <taxon>Methanoculleus</taxon>
    </lineage>
</organism>
<evidence type="ECO:0000313" key="4">
    <source>
        <dbReference type="Proteomes" id="UP001626603"/>
    </source>
</evidence>
<keyword evidence="1" id="KW-1277">Toxin-antitoxin system</keyword>
<proteinExistence type="predicted"/>
<dbReference type="InterPro" id="IPR035093">
    <property type="entry name" value="RelE/ParE_toxin_dom_sf"/>
</dbReference>
<dbReference type="EMBL" id="CP137641">
    <property type="protein sequence ID" value="WOX56366.1"/>
    <property type="molecule type" value="Genomic_DNA"/>
</dbReference>
<protein>
    <submittedName>
        <fullName evidence="2">Type II toxin-antitoxin system mRNA interferase toxin, RelE/StbE family</fullName>
    </submittedName>
</protein>
<accession>A0ABD8A769</accession>
<dbReference type="InterPro" id="IPR007712">
    <property type="entry name" value="RelE/ParE_toxin"/>
</dbReference>
<reference evidence="2 4" key="1">
    <citation type="submission" date="2023-10" db="EMBL/GenBank/DDBJ databases">
        <title>The complete genome sequence of Methanoculleus palmolei DSM 4273.</title>
        <authorList>
            <person name="Lai S.-J."/>
            <person name="You Y.-T."/>
            <person name="Chen S.-C."/>
        </authorList>
    </citation>
    <scope>NUCLEOTIDE SEQUENCE [LARGE SCALE GENOMIC DNA]</scope>
    <source>
        <strain evidence="2 4">DSM 4273</strain>
    </source>
</reference>
<dbReference type="AlphaFoldDB" id="A0ABD8A769"/>
<sequence length="104" mass="12270">MTKYEVIITESAKKDLKAIERVDSEYVQKIIQKIEFCLGEYLFAPIKQCNKKKLKGRVNTHRLHVQRKYTVFYKVMGAKDNRFAQVHLIVGFEAAHQMYPHIDL</sequence>
<dbReference type="Gene3D" id="3.30.2310.20">
    <property type="entry name" value="RelE-like"/>
    <property type="match status" value="1"/>
</dbReference>
<evidence type="ECO:0000313" key="3">
    <source>
        <dbReference type="EMBL" id="WOX56366.1"/>
    </source>
</evidence>